<reference evidence="2" key="1">
    <citation type="submission" date="2019-11" db="EMBL/GenBank/DDBJ databases">
        <authorList>
            <person name="Feng L."/>
        </authorList>
    </citation>
    <scope>NUCLEOTIDE SEQUENCE</scope>
    <source>
        <strain evidence="2">BbreveLFYP81</strain>
    </source>
</reference>
<proteinExistence type="predicted"/>
<dbReference type="Pfam" id="PF13472">
    <property type="entry name" value="Lipase_GDSL_2"/>
    <property type="match status" value="1"/>
</dbReference>
<evidence type="ECO:0000313" key="2">
    <source>
        <dbReference type="EMBL" id="VYT11341.1"/>
    </source>
</evidence>
<dbReference type="SUPFAM" id="SSF52266">
    <property type="entry name" value="SGNH hydrolase"/>
    <property type="match status" value="1"/>
</dbReference>
<protein>
    <recommendedName>
        <fullName evidence="1">SGNH hydrolase-type esterase domain-containing protein</fullName>
    </recommendedName>
</protein>
<dbReference type="EMBL" id="CACRSN010000009">
    <property type="protein sequence ID" value="VYT11341.1"/>
    <property type="molecule type" value="Genomic_DNA"/>
</dbReference>
<dbReference type="InterPro" id="IPR036514">
    <property type="entry name" value="SGNH_hydro_sf"/>
</dbReference>
<gene>
    <name evidence="2" type="ORF">BBLFYP81_01685</name>
</gene>
<accession>A0A6N2U4F8</accession>
<dbReference type="InterPro" id="IPR013830">
    <property type="entry name" value="SGNH_hydro"/>
</dbReference>
<organism evidence="2">
    <name type="scientific">Bifidobacterium breve</name>
    <dbReference type="NCBI Taxonomy" id="1685"/>
    <lineage>
        <taxon>Bacteria</taxon>
        <taxon>Bacillati</taxon>
        <taxon>Actinomycetota</taxon>
        <taxon>Actinomycetes</taxon>
        <taxon>Bifidobacteriales</taxon>
        <taxon>Bifidobacteriaceae</taxon>
        <taxon>Bifidobacterium</taxon>
    </lineage>
</organism>
<dbReference type="AlphaFoldDB" id="A0A6N2U4F8"/>
<feature type="domain" description="SGNH hydrolase-type esterase" evidence="1">
    <location>
        <begin position="72"/>
        <end position="151"/>
    </location>
</feature>
<name>A0A6N2U4F8_BIFBR</name>
<sequence length="278" mass="30152">MLGGVGILRVIDAAVAPIEGMWAKGRVKLAPEPKGKRFGLFDAKGRAVDVEAPIGFDWKDADGVKPIRAVMVGDSLVAGCGVDDQSKGIMPLLAARVAKRTGRPVAWRTVGKLGATARRVRYWMIGDINDRPDVLIVCVGSNDMLAGRSVRENGPLTSPRCWTRPRTRPARWCTLLLVTPSTTAAKPSVMISPSSLSDWSDLLPWQCCSVMCIAIFDSMAVRTLKGVYWLIMIAAVTCGYGGRCLNESATPFRLEIVQITSERVLHFHLDSGGTIEKS</sequence>
<evidence type="ECO:0000259" key="1">
    <source>
        <dbReference type="Pfam" id="PF13472"/>
    </source>
</evidence>
<dbReference type="Gene3D" id="3.40.50.1110">
    <property type="entry name" value="SGNH hydrolase"/>
    <property type="match status" value="1"/>
</dbReference>